<comment type="caution">
    <text evidence="1">The sequence shown here is derived from an EMBL/GenBank/DDBJ whole genome shotgun (WGS) entry which is preliminary data.</text>
</comment>
<dbReference type="Proteomes" id="UP001151760">
    <property type="component" value="Unassembled WGS sequence"/>
</dbReference>
<dbReference type="EMBL" id="BQNB010021507">
    <property type="protein sequence ID" value="GJU07120.1"/>
    <property type="molecule type" value="Genomic_DNA"/>
</dbReference>
<gene>
    <name evidence="1" type="ORF">Tco_1123550</name>
</gene>
<proteinExistence type="predicted"/>
<reference evidence="1" key="1">
    <citation type="journal article" date="2022" name="Int. J. Mol. Sci.">
        <title>Draft Genome of Tanacetum Coccineum: Genomic Comparison of Closely Related Tanacetum-Family Plants.</title>
        <authorList>
            <person name="Yamashiro T."/>
            <person name="Shiraishi A."/>
            <person name="Nakayama K."/>
            <person name="Satake H."/>
        </authorList>
    </citation>
    <scope>NUCLEOTIDE SEQUENCE</scope>
</reference>
<organism evidence="1 2">
    <name type="scientific">Tanacetum coccineum</name>
    <dbReference type="NCBI Taxonomy" id="301880"/>
    <lineage>
        <taxon>Eukaryota</taxon>
        <taxon>Viridiplantae</taxon>
        <taxon>Streptophyta</taxon>
        <taxon>Embryophyta</taxon>
        <taxon>Tracheophyta</taxon>
        <taxon>Spermatophyta</taxon>
        <taxon>Magnoliopsida</taxon>
        <taxon>eudicotyledons</taxon>
        <taxon>Gunneridae</taxon>
        <taxon>Pentapetalae</taxon>
        <taxon>asterids</taxon>
        <taxon>campanulids</taxon>
        <taxon>Asterales</taxon>
        <taxon>Asteraceae</taxon>
        <taxon>Asteroideae</taxon>
        <taxon>Anthemideae</taxon>
        <taxon>Anthemidinae</taxon>
        <taxon>Tanacetum</taxon>
    </lineage>
</organism>
<reference evidence="1" key="2">
    <citation type="submission" date="2022-01" db="EMBL/GenBank/DDBJ databases">
        <authorList>
            <person name="Yamashiro T."/>
            <person name="Shiraishi A."/>
            <person name="Satake H."/>
            <person name="Nakayama K."/>
        </authorList>
    </citation>
    <scope>NUCLEOTIDE SEQUENCE</scope>
</reference>
<evidence type="ECO:0000313" key="2">
    <source>
        <dbReference type="Proteomes" id="UP001151760"/>
    </source>
</evidence>
<name>A0ABQ5J539_9ASTR</name>
<sequence>MSTLFISYVGVLEAIRISCAGYPTYKSFADFVSRFWPSSSTCFAGETDSEQGGDAGVSGNKVLLGLFPSNGRFS</sequence>
<evidence type="ECO:0000313" key="1">
    <source>
        <dbReference type="EMBL" id="GJU07120.1"/>
    </source>
</evidence>
<protein>
    <submittedName>
        <fullName evidence="1">Uncharacterized protein</fullName>
    </submittedName>
</protein>
<accession>A0ABQ5J539</accession>
<keyword evidence="2" id="KW-1185">Reference proteome</keyword>